<dbReference type="Proteomes" id="UP000006054">
    <property type="component" value="Chromosome"/>
</dbReference>
<sequence>MPNTYKSLGKAKRQQFLDSRARARKILFFVEKVNLQTVNTYTYVVELSLMTKIYQLESLRFVVSSTYKTTTTRKSEDLPY</sequence>
<reference evidence="2" key="1">
    <citation type="submission" date="2012-06" db="EMBL/GenBank/DDBJ databases">
        <title>The complete genome of Flexibacter litoralis DSM 6794.</title>
        <authorList>
            <person name="Lucas S."/>
            <person name="Copeland A."/>
            <person name="Lapidus A."/>
            <person name="Glavina del Rio T."/>
            <person name="Dalin E."/>
            <person name="Tice H."/>
            <person name="Bruce D."/>
            <person name="Goodwin L."/>
            <person name="Pitluck S."/>
            <person name="Peters L."/>
            <person name="Ovchinnikova G."/>
            <person name="Lu M."/>
            <person name="Kyrpides N."/>
            <person name="Mavromatis K."/>
            <person name="Ivanova N."/>
            <person name="Brettin T."/>
            <person name="Detter J.C."/>
            <person name="Han C."/>
            <person name="Larimer F."/>
            <person name="Land M."/>
            <person name="Hauser L."/>
            <person name="Markowitz V."/>
            <person name="Cheng J.-F."/>
            <person name="Hugenholtz P."/>
            <person name="Woyke T."/>
            <person name="Wu D."/>
            <person name="Spring S."/>
            <person name="Lang E."/>
            <person name="Kopitz M."/>
            <person name="Brambilla E."/>
            <person name="Klenk H.-P."/>
            <person name="Eisen J.A."/>
        </authorList>
    </citation>
    <scope>NUCLEOTIDE SEQUENCE [LARGE SCALE GENOMIC DNA]</scope>
    <source>
        <strain evidence="2">ATCC 23117 / DSM 6794 / NBRC 15988 / NCIMB 1366 / Sio-4</strain>
    </source>
</reference>
<dbReference type="RefSeq" id="WP_014796338.1">
    <property type="nucleotide sequence ID" value="NC_018018.1"/>
</dbReference>
<evidence type="ECO:0000313" key="1">
    <source>
        <dbReference type="EMBL" id="AFM02878.1"/>
    </source>
</evidence>
<evidence type="ECO:0000313" key="2">
    <source>
        <dbReference type="Proteomes" id="UP000006054"/>
    </source>
</evidence>
<dbReference type="AlphaFoldDB" id="I4AFZ3"/>
<dbReference type="HOGENOM" id="CLU_2584602_0_0_10"/>
<accession>I4AFZ3</accession>
<proteinExistence type="predicted"/>
<protein>
    <submittedName>
        <fullName evidence="1">Uncharacterized protein</fullName>
    </submittedName>
</protein>
<name>I4AFZ3_BERLS</name>
<gene>
    <name evidence="1" type="ordered locus">Fleli_0402</name>
</gene>
<dbReference type="KEGG" id="fli:Fleli_0402"/>
<organism evidence="1 2">
    <name type="scientific">Bernardetia litoralis (strain ATCC 23117 / DSM 6794 / NBRC 15988 / NCIMB 1366 / Fx l1 / Sio-4)</name>
    <name type="common">Flexibacter litoralis</name>
    <dbReference type="NCBI Taxonomy" id="880071"/>
    <lineage>
        <taxon>Bacteria</taxon>
        <taxon>Pseudomonadati</taxon>
        <taxon>Bacteroidota</taxon>
        <taxon>Cytophagia</taxon>
        <taxon>Cytophagales</taxon>
        <taxon>Bernardetiaceae</taxon>
        <taxon>Bernardetia</taxon>
    </lineage>
</organism>
<keyword evidence="2" id="KW-1185">Reference proteome</keyword>
<dbReference type="EMBL" id="CP003345">
    <property type="protein sequence ID" value="AFM02878.1"/>
    <property type="molecule type" value="Genomic_DNA"/>
</dbReference>